<comment type="caution">
    <text evidence="8">The sequence shown here is derived from an EMBL/GenBank/DDBJ whole genome shotgun (WGS) entry which is preliminary data.</text>
</comment>
<feature type="transmembrane region" description="Helical" evidence="7">
    <location>
        <begin position="183"/>
        <end position="206"/>
    </location>
</feature>
<dbReference type="PANTHER" id="PTHR48063:SF103">
    <property type="entry name" value="LEUCINE-RICH RECEPTOR-LIKE KINASE FAMILY PROTEIN"/>
    <property type="match status" value="1"/>
</dbReference>
<organism evidence="8 9">
    <name type="scientific">Datura stramonium</name>
    <name type="common">Jimsonweed</name>
    <name type="synonym">Common thornapple</name>
    <dbReference type="NCBI Taxonomy" id="4076"/>
    <lineage>
        <taxon>Eukaryota</taxon>
        <taxon>Viridiplantae</taxon>
        <taxon>Streptophyta</taxon>
        <taxon>Embryophyta</taxon>
        <taxon>Tracheophyta</taxon>
        <taxon>Spermatophyta</taxon>
        <taxon>Magnoliopsida</taxon>
        <taxon>eudicotyledons</taxon>
        <taxon>Gunneridae</taxon>
        <taxon>Pentapetalae</taxon>
        <taxon>asterids</taxon>
        <taxon>lamiids</taxon>
        <taxon>Solanales</taxon>
        <taxon>Solanaceae</taxon>
        <taxon>Solanoideae</taxon>
        <taxon>Datureae</taxon>
        <taxon>Datura</taxon>
    </lineage>
</organism>
<name>A0ABS8WYK8_DATST</name>
<keyword evidence="9" id="KW-1185">Reference proteome</keyword>
<dbReference type="PRINTS" id="PR00019">
    <property type="entry name" value="LEURICHRPT"/>
</dbReference>
<dbReference type="EMBL" id="JACEIK010015848">
    <property type="protein sequence ID" value="MCE3217143.1"/>
    <property type="molecule type" value="Genomic_DNA"/>
</dbReference>
<gene>
    <name evidence="8" type="ORF">HAX54_010557</name>
</gene>
<keyword evidence="2 7" id="KW-0812">Transmembrane</keyword>
<proteinExistence type="predicted"/>
<dbReference type="InterPro" id="IPR046956">
    <property type="entry name" value="RLP23-like"/>
</dbReference>
<evidence type="ECO:0000313" key="9">
    <source>
        <dbReference type="Proteomes" id="UP000823775"/>
    </source>
</evidence>
<dbReference type="SUPFAM" id="SSF52058">
    <property type="entry name" value="L domain-like"/>
    <property type="match status" value="1"/>
</dbReference>
<evidence type="ECO:0000256" key="5">
    <source>
        <dbReference type="ARBA" id="ARBA00023136"/>
    </source>
</evidence>
<dbReference type="Proteomes" id="UP000823775">
    <property type="component" value="Unassembled WGS sequence"/>
</dbReference>
<evidence type="ECO:0000256" key="1">
    <source>
        <dbReference type="ARBA" id="ARBA00004479"/>
    </source>
</evidence>
<sequence length="242" mass="27934">MILELSRNKFDGHIPRQICQLKYLYLLDLSSNTLSGIIPRCLEQLHTMSGVEEAPRFTYGPYADYRIHGRLVLRGMSYETWLFAGNNFTGAIPRDIGNLPTLEFLDLSRNKLSCSIPPREIPSGPRFSTFDNSSYAGNPNLCGSPLIRGCSDHLHEDMTHCNNDNKQEIQLVQHEENNWLEEFSFYISMGIGFNTGFWVFFATLMLKKSWRYAYMRFLDNMGNKIYVFAAIRLNKIKQHSPN</sequence>
<keyword evidence="3" id="KW-0732">Signal</keyword>
<dbReference type="InterPro" id="IPR032675">
    <property type="entry name" value="LRR_dom_sf"/>
</dbReference>
<keyword evidence="6" id="KW-0325">Glycoprotein</keyword>
<keyword evidence="5 7" id="KW-0472">Membrane</keyword>
<evidence type="ECO:0000256" key="4">
    <source>
        <dbReference type="ARBA" id="ARBA00022989"/>
    </source>
</evidence>
<evidence type="ECO:0000313" key="8">
    <source>
        <dbReference type="EMBL" id="MCE3217143.1"/>
    </source>
</evidence>
<accession>A0ABS8WYK8</accession>
<dbReference type="Gene3D" id="3.80.10.10">
    <property type="entry name" value="Ribonuclease Inhibitor"/>
    <property type="match status" value="1"/>
</dbReference>
<reference evidence="8 9" key="1">
    <citation type="journal article" date="2021" name="BMC Genomics">
        <title>Datura genome reveals duplications of psychoactive alkaloid biosynthetic genes and high mutation rate following tissue culture.</title>
        <authorList>
            <person name="Rajewski A."/>
            <person name="Carter-House D."/>
            <person name="Stajich J."/>
            <person name="Litt A."/>
        </authorList>
    </citation>
    <scope>NUCLEOTIDE SEQUENCE [LARGE SCALE GENOMIC DNA]</scope>
    <source>
        <strain evidence="8">AR-01</strain>
    </source>
</reference>
<keyword evidence="4 7" id="KW-1133">Transmembrane helix</keyword>
<evidence type="ECO:0000256" key="2">
    <source>
        <dbReference type="ARBA" id="ARBA00022692"/>
    </source>
</evidence>
<evidence type="ECO:0000256" key="7">
    <source>
        <dbReference type="SAM" id="Phobius"/>
    </source>
</evidence>
<comment type="subcellular location">
    <subcellularLocation>
        <location evidence="1">Membrane</location>
        <topology evidence="1">Single-pass type I membrane protein</topology>
    </subcellularLocation>
</comment>
<protein>
    <submittedName>
        <fullName evidence="8">Uncharacterized protein</fullName>
    </submittedName>
</protein>
<evidence type="ECO:0000256" key="6">
    <source>
        <dbReference type="ARBA" id="ARBA00023180"/>
    </source>
</evidence>
<dbReference type="Pfam" id="PF00560">
    <property type="entry name" value="LRR_1"/>
    <property type="match status" value="2"/>
</dbReference>
<dbReference type="InterPro" id="IPR001611">
    <property type="entry name" value="Leu-rich_rpt"/>
</dbReference>
<dbReference type="PANTHER" id="PTHR48063">
    <property type="entry name" value="LRR RECEPTOR-LIKE KINASE"/>
    <property type="match status" value="1"/>
</dbReference>
<evidence type="ECO:0000256" key="3">
    <source>
        <dbReference type="ARBA" id="ARBA00022729"/>
    </source>
</evidence>